<dbReference type="Proteomes" id="UP001239111">
    <property type="component" value="Chromosome 2"/>
</dbReference>
<proteinExistence type="predicted"/>
<name>A0ACC2NYM4_9HYME</name>
<comment type="caution">
    <text evidence="1">The sequence shown here is derived from an EMBL/GenBank/DDBJ whole genome shotgun (WGS) entry which is preliminary data.</text>
</comment>
<sequence length="121" mass="13558">MEHTFTLDDGTMYKPDIVTKVNENRAQIIDVIVRFERGNNLKEACHEKVSKYSHIVPNVRRQLGVGRVDIIPLVIGSRGGLPGWSADNCRKVGLKKNDLLTVVMIAMRSSIEMVSAFLDYG</sequence>
<keyword evidence="2" id="KW-1185">Reference proteome</keyword>
<gene>
    <name evidence="1" type="ORF">QAD02_011687</name>
</gene>
<accession>A0ACC2NYM4</accession>
<evidence type="ECO:0000313" key="2">
    <source>
        <dbReference type="Proteomes" id="UP001239111"/>
    </source>
</evidence>
<dbReference type="EMBL" id="CM056742">
    <property type="protein sequence ID" value="KAJ8675901.1"/>
    <property type="molecule type" value="Genomic_DNA"/>
</dbReference>
<organism evidence="1 2">
    <name type="scientific">Eretmocerus hayati</name>
    <dbReference type="NCBI Taxonomy" id="131215"/>
    <lineage>
        <taxon>Eukaryota</taxon>
        <taxon>Metazoa</taxon>
        <taxon>Ecdysozoa</taxon>
        <taxon>Arthropoda</taxon>
        <taxon>Hexapoda</taxon>
        <taxon>Insecta</taxon>
        <taxon>Pterygota</taxon>
        <taxon>Neoptera</taxon>
        <taxon>Endopterygota</taxon>
        <taxon>Hymenoptera</taxon>
        <taxon>Apocrita</taxon>
        <taxon>Proctotrupomorpha</taxon>
        <taxon>Chalcidoidea</taxon>
        <taxon>Aphelinidae</taxon>
        <taxon>Aphelininae</taxon>
        <taxon>Eretmocerus</taxon>
    </lineage>
</organism>
<evidence type="ECO:0000313" key="1">
    <source>
        <dbReference type="EMBL" id="KAJ8675901.1"/>
    </source>
</evidence>
<reference evidence="1" key="1">
    <citation type="submission" date="2023-04" db="EMBL/GenBank/DDBJ databases">
        <title>A chromosome-level genome assembly of the parasitoid wasp Eretmocerus hayati.</title>
        <authorList>
            <person name="Zhong Y."/>
            <person name="Liu S."/>
            <person name="Liu Y."/>
        </authorList>
    </citation>
    <scope>NUCLEOTIDE SEQUENCE</scope>
    <source>
        <strain evidence="1">ZJU_SS_LIU_2023</strain>
    </source>
</reference>
<protein>
    <submittedName>
        <fullName evidence="1">Uncharacterized protein</fullName>
    </submittedName>
</protein>